<dbReference type="AlphaFoldDB" id="A0AAD3DGF6"/>
<comment type="caution">
    <text evidence="3">The sequence shown here is derived from an EMBL/GenBank/DDBJ whole genome shotgun (WGS) entry which is preliminary data.</text>
</comment>
<feature type="domain" description="DUF7781" evidence="2">
    <location>
        <begin position="110"/>
        <end position="220"/>
    </location>
</feature>
<gene>
    <name evidence="3" type="ORF">Agub_g2009</name>
</gene>
<sequence>MSVVEDDDAASQGINSVIDEILDQYRFNWEPEHRIKFKKELAGFSLGVGLSKPHLAPARLRLTLKPPHAEETSSSSSKSSTSTSTSTTSSSTRSNRVAGWYGAPGRFVQKVLVLPQQRFAALYSRKLAWGFLRCQFVAGYFWDRRKASLDYRLSTKWNDGLRFKRKEYYQPTNHLLLRAKWNLDMQLPDVEGHLGGGEGSTQVPVDVEYGSLDFSVVQLDWVCDLDGFKDRRRHPPLPDLAAAASALSLPAALGGAGGGAKQAQGHAGAGAAAAAAAGKVPGSIPEPAPALAGRIAWPWQSG</sequence>
<keyword evidence="4" id="KW-1185">Reference proteome</keyword>
<reference evidence="3 4" key="1">
    <citation type="journal article" date="2021" name="Sci. Rep.">
        <title>Genome sequencing of the multicellular alga Astrephomene provides insights into convergent evolution of germ-soma differentiation.</title>
        <authorList>
            <person name="Yamashita S."/>
            <person name="Yamamoto K."/>
            <person name="Matsuzaki R."/>
            <person name="Suzuki S."/>
            <person name="Yamaguchi H."/>
            <person name="Hirooka S."/>
            <person name="Minakuchi Y."/>
            <person name="Miyagishima S."/>
            <person name="Kawachi M."/>
            <person name="Toyoda A."/>
            <person name="Nozaki H."/>
        </authorList>
    </citation>
    <scope>NUCLEOTIDE SEQUENCE [LARGE SCALE GENOMIC DNA]</scope>
    <source>
        <strain evidence="3 4">NIES-4017</strain>
    </source>
</reference>
<organism evidence="3 4">
    <name type="scientific">Astrephomene gubernaculifera</name>
    <dbReference type="NCBI Taxonomy" id="47775"/>
    <lineage>
        <taxon>Eukaryota</taxon>
        <taxon>Viridiplantae</taxon>
        <taxon>Chlorophyta</taxon>
        <taxon>core chlorophytes</taxon>
        <taxon>Chlorophyceae</taxon>
        <taxon>CS clade</taxon>
        <taxon>Chlamydomonadales</taxon>
        <taxon>Astrephomenaceae</taxon>
        <taxon>Astrephomene</taxon>
    </lineage>
</organism>
<dbReference type="InterPro" id="IPR056683">
    <property type="entry name" value="DUF7781"/>
</dbReference>
<accession>A0AAD3DGF6</accession>
<feature type="compositionally biased region" description="Low complexity" evidence="1">
    <location>
        <begin position="72"/>
        <end position="94"/>
    </location>
</feature>
<feature type="region of interest" description="Disordered" evidence="1">
    <location>
        <begin position="67"/>
        <end position="95"/>
    </location>
</feature>
<evidence type="ECO:0000313" key="4">
    <source>
        <dbReference type="Proteomes" id="UP001054857"/>
    </source>
</evidence>
<dbReference type="EMBL" id="BMAR01000001">
    <property type="protein sequence ID" value="GFR41325.1"/>
    <property type="molecule type" value="Genomic_DNA"/>
</dbReference>
<proteinExistence type="predicted"/>
<evidence type="ECO:0000259" key="2">
    <source>
        <dbReference type="Pfam" id="PF25003"/>
    </source>
</evidence>
<protein>
    <recommendedName>
        <fullName evidence="2">DUF7781 domain-containing protein</fullName>
    </recommendedName>
</protein>
<dbReference type="Proteomes" id="UP001054857">
    <property type="component" value="Unassembled WGS sequence"/>
</dbReference>
<evidence type="ECO:0000256" key="1">
    <source>
        <dbReference type="SAM" id="MobiDB-lite"/>
    </source>
</evidence>
<dbReference type="Pfam" id="PF25003">
    <property type="entry name" value="DUF7781"/>
    <property type="match status" value="1"/>
</dbReference>
<name>A0AAD3DGF6_9CHLO</name>
<evidence type="ECO:0000313" key="3">
    <source>
        <dbReference type="EMBL" id="GFR41325.1"/>
    </source>
</evidence>